<keyword evidence="10" id="KW-0028">Amino-acid biosynthesis</keyword>
<dbReference type="SUPFAM" id="SSF52317">
    <property type="entry name" value="Class I glutamine amidotransferase-like"/>
    <property type="match status" value="1"/>
</dbReference>
<protein>
    <recommendedName>
        <fullName evidence="10">Carbamoyl phosphate synthase small chain</fullName>
        <ecNumber evidence="10">6.3.5.5</ecNumber>
    </recommendedName>
    <alternativeName>
        <fullName evidence="10">Carbamoyl phosphate synthetase glutamine chain</fullName>
    </alternativeName>
</protein>
<feature type="binding site" evidence="10">
    <location>
        <position position="311"/>
    </location>
    <ligand>
        <name>L-glutamine</name>
        <dbReference type="ChEBI" id="CHEBI:58359"/>
    </ligand>
</feature>
<comment type="function">
    <text evidence="10">Small subunit of the glutamine-dependent carbamoyl phosphate synthetase (CPSase). CPSase catalyzes the formation of carbamoyl phosphate from the ammonia moiety of glutamine, carbonate, and phosphate donated by ATP, constituting the first step of 2 biosynthetic pathways, one leading to arginine and/or urea and the other to pyrimidine nucleotides. The small subunit (glutamine amidotransferase) binds and cleaves glutamine to supply the large subunit with the substrate ammonia.</text>
</comment>
<evidence type="ECO:0000256" key="8">
    <source>
        <dbReference type="ARBA" id="ARBA00048816"/>
    </source>
</evidence>
<comment type="similarity">
    <text evidence="2 10">Belongs to the CarA family.</text>
</comment>
<evidence type="ECO:0000313" key="12">
    <source>
        <dbReference type="EMBL" id="QCI08674.1"/>
    </source>
</evidence>
<dbReference type="InterPro" id="IPR017926">
    <property type="entry name" value="GATASE"/>
</dbReference>
<dbReference type="PANTHER" id="PTHR43418:SF7">
    <property type="entry name" value="CARBAMOYL-PHOSPHATE SYNTHASE SMALL CHAIN"/>
    <property type="match status" value="1"/>
</dbReference>
<dbReference type="GO" id="GO:0006541">
    <property type="term" value="P:glutamine metabolic process"/>
    <property type="evidence" value="ECO:0007669"/>
    <property type="project" value="InterPro"/>
</dbReference>
<reference evidence="12" key="2">
    <citation type="submission" date="2019-04" db="EMBL/GenBank/DDBJ databases">
        <authorList>
            <person name="Pasella M."/>
        </authorList>
    </citation>
    <scope>NUCLEOTIDE SEQUENCE</scope>
    <source>
        <strain evidence="12">PD2995</strain>
    </source>
</reference>
<dbReference type="SMART" id="SM01097">
    <property type="entry name" value="CPSase_sm_chain"/>
    <property type="match status" value="1"/>
</dbReference>
<dbReference type="NCBIfam" id="TIGR01368">
    <property type="entry name" value="CPSaseIIsmall"/>
    <property type="match status" value="1"/>
</dbReference>
<feature type="binding site" evidence="10">
    <location>
        <position position="240"/>
    </location>
    <ligand>
        <name>L-glutamine</name>
        <dbReference type="ChEBI" id="CHEBI:58359"/>
    </ligand>
</feature>
<dbReference type="InterPro" id="IPR036480">
    <property type="entry name" value="CarbP_synth_ssu_N_sf"/>
</dbReference>
<dbReference type="UniPathway" id="UPA00068">
    <property type="reaction ID" value="UER00171"/>
</dbReference>
<dbReference type="UniPathway" id="UPA00070">
    <property type="reaction ID" value="UER00115"/>
</dbReference>
<comment type="pathway">
    <text evidence="1 10">Amino-acid biosynthesis; L-arginine biosynthesis; carbamoyl phosphate from bicarbonate: step 1/1.</text>
</comment>
<evidence type="ECO:0000256" key="3">
    <source>
        <dbReference type="ARBA" id="ARBA00022598"/>
    </source>
</evidence>
<proteinExistence type="inferred from homology"/>
<feature type="active site" description="Nucleophile" evidence="10">
    <location>
        <position position="269"/>
    </location>
</feature>
<feature type="binding site" evidence="10">
    <location>
        <position position="242"/>
    </location>
    <ligand>
        <name>L-glutamine</name>
        <dbReference type="ChEBI" id="CHEBI:58359"/>
    </ligand>
</feature>
<dbReference type="InterPro" id="IPR029062">
    <property type="entry name" value="Class_I_gatase-like"/>
</dbReference>
<organism evidence="12">
    <name type="scientific">Sphondylothamnion multifidum</name>
    <dbReference type="NCBI Taxonomy" id="193186"/>
    <lineage>
        <taxon>Eukaryota</taxon>
        <taxon>Rhodophyta</taxon>
        <taxon>Florideophyceae</taxon>
        <taxon>Rhodymeniophycidae</taxon>
        <taxon>Ceramiales</taxon>
        <taxon>Ceramiaceae</taxon>
        <taxon>Sphondylothamnion</taxon>
    </lineage>
</organism>
<feature type="binding site" evidence="10">
    <location>
        <position position="309"/>
    </location>
    <ligand>
        <name>L-glutamine</name>
        <dbReference type="ChEBI" id="CHEBI:58359"/>
    </ligand>
</feature>
<dbReference type="EC" id="6.3.5.5" evidence="10"/>
<dbReference type="InterPro" id="IPR006274">
    <property type="entry name" value="CarbamoylP_synth_ssu"/>
</dbReference>
<dbReference type="PRINTS" id="PR00096">
    <property type="entry name" value="GATASE"/>
</dbReference>
<dbReference type="InterPro" id="IPR035686">
    <property type="entry name" value="CPSase_GATase1"/>
</dbReference>
<name>A0A4D6WY30_9FLOR</name>
<feature type="binding site" evidence="10">
    <location>
        <position position="270"/>
    </location>
    <ligand>
        <name>L-glutamine</name>
        <dbReference type="ChEBI" id="CHEBI:58359"/>
    </ligand>
</feature>
<feature type="domain" description="Carbamoyl-phosphate synthase small subunit N-terminal" evidence="11">
    <location>
        <begin position="2"/>
        <end position="132"/>
    </location>
</feature>
<dbReference type="Pfam" id="PF00988">
    <property type="entry name" value="CPSase_sm_chain"/>
    <property type="match status" value="1"/>
</dbReference>
<feature type="binding site" evidence="10">
    <location>
        <position position="46"/>
    </location>
    <ligand>
        <name>L-glutamine</name>
        <dbReference type="ChEBI" id="CHEBI:58359"/>
    </ligand>
</feature>
<feature type="active site" evidence="10">
    <location>
        <position position="362"/>
    </location>
</feature>
<keyword evidence="3 10" id="KW-0436">Ligase</keyword>
<comment type="pathway">
    <text evidence="10">Pyrimidine metabolism; UMP biosynthesis via de novo pathway; (S)-dihydroorotate from bicarbonate: step 1/3.</text>
</comment>
<dbReference type="PRINTS" id="PR00097">
    <property type="entry name" value="ANTSNTHASEII"/>
</dbReference>
<dbReference type="InterPro" id="IPR050472">
    <property type="entry name" value="Anth_synth/Amidotransfase"/>
</dbReference>
<geneLocation type="plastid" evidence="12"/>
<dbReference type="AlphaFoldDB" id="A0A4D6WY30"/>
<evidence type="ECO:0000256" key="5">
    <source>
        <dbReference type="ARBA" id="ARBA00022840"/>
    </source>
</evidence>
<comment type="subunit">
    <text evidence="7">Heterodimer composed of 2 chains; the small (or glutamine) chain promotes the hydrolysis of glutamine to ammonia, which is used by the large (or ammonia) chain to synthesize carbamoyl phosphate.</text>
</comment>
<dbReference type="GO" id="GO:0006207">
    <property type="term" value="P:'de novo' pyrimidine nucleobase biosynthetic process"/>
    <property type="evidence" value="ECO:0007669"/>
    <property type="project" value="InterPro"/>
</dbReference>
<dbReference type="HAMAP" id="MF_01209">
    <property type="entry name" value="CPSase_S_chain"/>
    <property type="match status" value="1"/>
</dbReference>
<keyword evidence="6 10" id="KW-0315">Glutamine amidotransferase</keyword>
<dbReference type="CDD" id="cd01744">
    <property type="entry name" value="GATase1_CPSase"/>
    <property type="match status" value="1"/>
</dbReference>
<dbReference type="PROSITE" id="PS51273">
    <property type="entry name" value="GATASE_TYPE_1"/>
    <property type="match status" value="1"/>
</dbReference>
<evidence type="ECO:0000259" key="11">
    <source>
        <dbReference type="SMART" id="SM01097"/>
    </source>
</evidence>
<evidence type="ECO:0000256" key="6">
    <source>
        <dbReference type="ARBA" id="ARBA00022962"/>
    </source>
</evidence>
<keyword evidence="12" id="KW-0934">Plastid</keyword>
<dbReference type="Gene3D" id="3.50.30.20">
    <property type="entry name" value="Carbamoyl-phosphate synthase small subunit, N-terminal domain"/>
    <property type="match status" value="1"/>
</dbReference>
<dbReference type="GO" id="GO:0005524">
    <property type="term" value="F:ATP binding"/>
    <property type="evidence" value="ECO:0007669"/>
    <property type="project" value="UniProtKB-UniRule"/>
</dbReference>
<accession>A0A4D6WY30</accession>
<dbReference type="GO" id="GO:0004088">
    <property type="term" value="F:carbamoyl-phosphate synthase (glutamine-hydrolyzing) activity"/>
    <property type="evidence" value="ECO:0007669"/>
    <property type="project" value="UniProtKB-UniRule"/>
</dbReference>
<comment type="subunit">
    <text evidence="10">Composed of two chains; the small (or glutamine) chain promotes the hydrolysis of glutamine to ammonia, which is used by the large (or ammonia) chain to synthesize carbamoyl phosphate. Tetramer of heterodimers (alpha,beta)4.</text>
</comment>
<dbReference type="GO" id="GO:0044205">
    <property type="term" value="P:'de novo' UMP biosynthetic process"/>
    <property type="evidence" value="ECO:0007669"/>
    <property type="project" value="UniProtKB-UniRule"/>
</dbReference>
<dbReference type="GO" id="GO:0006526">
    <property type="term" value="P:L-arginine biosynthetic process"/>
    <property type="evidence" value="ECO:0007669"/>
    <property type="project" value="UniProtKB-UniRule"/>
</dbReference>
<evidence type="ECO:0000256" key="1">
    <source>
        <dbReference type="ARBA" id="ARBA00005077"/>
    </source>
</evidence>
<evidence type="ECO:0000256" key="4">
    <source>
        <dbReference type="ARBA" id="ARBA00022741"/>
    </source>
</evidence>
<dbReference type="PRINTS" id="PR00099">
    <property type="entry name" value="CPSGATASE"/>
</dbReference>
<reference evidence="12" key="1">
    <citation type="journal article" date="2019" name="Mol. Phylogenet. Evol.">
        <title>Morphological evolution and classification of the red algal order Ceramiales inferred using plastid phylogenomics.</title>
        <authorList>
            <person name="Diaz-Tapia P."/>
            <person name="Pasella M.M."/>
            <person name="Verbruggen H."/>
            <person name="Maggs C.A."/>
        </authorList>
    </citation>
    <scope>NUCLEOTIDE SEQUENCE</scope>
    <source>
        <strain evidence="12">PD2995</strain>
    </source>
</reference>
<dbReference type="InterPro" id="IPR002474">
    <property type="entry name" value="CarbamoylP_synth_ssu_N"/>
</dbReference>
<dbReference type="GO" id="GO:0004359">
    <property type="term" value="F:glutaminase activity"/>
    <property type="evidence" value="ECO:0007669"/>
    <property type="project" value="RHEA"/>
</dbReference>
<comment type="catalytic activity">
    <reaction evidence="8 10">
        <text>hydrogencarbonate + L-glutamine + 2 ATP + H2O = carbamoyl phosphate + L-glutamate + 2 ADP + phosphate + 2 H(+)</text>
        <dbReference type="Rhea" id="RHEA:18633"/>
        <dbReference type="ChEBI" id="CHEBI:15377"/>
        <dbReference type="ChEBI" id="CHEBI:15378"/>
        <dbReference type="ChEBI" id="CHEBI:17544"/>
        <dbReference type="ChEBI" id="CHEBI:29985"/>
        <dbReference type="ChEBI" id="CHEBI:30616"/>
        <dbReference type="ChEBI" id="CHEBI:43474"/>
        <dbReference type="ChEBI" id="CHEBI:58228"/>
        <dbReference type="ChEBI" id="CHEBI:58359"/>
        <dbReference type="ChEBI" id="CHEBI:456216"/>
        <dbReference type="EC" id="6.3.5.5"/>
    </reaction>
</comment>
<sequence>MYPTFLYLNDLVVFKGWSLFDQFVSSGEIVFNTGMTGYQEIITDPSYSGQIVTFTYPELGNTGLNDEDNESKIIHIKGIIARSICLNANSWRFKLSLKDYIIRKRIPHIFGIDTRSLTKYLRYYGVMRGCIASKSLNINFINLPFLPVLDLVKRVTTNKVYKVSNNYIKDSSLSYSYKYKENSNYNFVDTLNIVLLDFGVKANMMNRLLAQQCNLYILPATSTYNEIKSYNPDGILLSNGPGDPSLITYAVDTIKKLIEFANIPIFGICMGHQILSLALGAKVFQLKFGHRGLNHAAGFNQYAEITSQNHGFAIFFDSLNSIDKGFIDNIKHPINVINHNLNDSTISGIIINDKPIFSVQYHPEASPGPHDSDYLFEIFMNLIQLVKNSVNH</sequence>
<evidence type="ECO:0000256" key="7">
    <source>
        <dbReference type="ARBA" id="ARBA00044031"/>
    </source>
</evidence>
<dbReference type="Gene3D" id="3.40.50.880">
    <property type="match status" value="1"/>
</dbReference>
<feature type="active site" evidence="10">
    <location>
        <position position="364"/>
    </location>
</feature>
<feature type="region of interest" description="CPSase" evidence="10">
    <location>
        <begin position="1"/>
        <end position="185"/>
    </location>
</feature>
<evidence type="ECO:0000256" key="10">
    <source>
        <dbReference type="HAMAP-Rule" id="MF_01209"/>
    </source>
</evidence>
<dbReference type="SUPFAM" id="SSF52021">
    <property type="entry name" value="Carbamoyl phosphate synthetase, small subunit N-terminal domain"/>
    <property type="match status" value="1"/>
</dbReference>
<keyword evidence="10" id="KW-0665">Pyrimidine biosynthesis</keyword>
<evidence type="ECO:0000256" key="2">
    <source>
        <dbReference type="ARBA" id="ARBA00007800"/>
    </source>
</evidence>
<feature type="binding site" evidence="10">
    <location>
        <position position="312"/>
    </location>
    <ligand>
        <name>L-glutamine</name>
        <dbReference type="ChEBI" id="CHEBI:58359"/>
    </ligand>
</feature>
<evidence type="ECO:0000256" key="9">
    <source>
        <dbReference type="ARBA" id="ARBA00049285"/>
    </source>
</evidence>
<comment type="catalytic activity">
    <reaction evidence="9 10">
        <text>L-glutamine + H2O = L-glutamate + NH4(+)</text>
        <dbReference type="Rhea" id="RHEA:15889"/>
        <dbReference type="ChEBI" id="CHEBI:15377"/>
        <dbReference type="ChEBI" id="CHEBI:28938"/>
        <dbReference type="ChEBI" id="CHEBI:29985"/>
        <dbReference type="ChEBI" id="CHEBI:58359"/>
    </reaction>
</comment>
<keyword evidence="4 10" id="KW-0547">Nucleotide-binding</keyword>
<keyword evidence="5 10" id="KW-0067">ATP-binding</keyword>
<keyword evidence="10" id="KW-0055">Arginine biosynthesis</keyword>
<gene>
    <name evidence="10 12" type="primary">carA</name>
</gene>
<dbReference type="Pfam" id="PF00117">
    <property type="entry name" value="GATase"/>
    <property type="match status" value="1"/>
</dbReference>
<dbReference type="EMBL" id="MK814736">
    <property type="protein sequence ID" value="QCI08674.1"/>
    <property type="molecule type" value="Genomic_DNA"/>
</dbReference>
<dbReference type="NCBIfam" id="NF009475">
    <property type="entry name" value="PRK12838.1"/>
    <property type="match status" value="1"/>
</dbReference>
<dbReference type="PANTHER" id="PTHR43418">
    <property type="entry name" value="MULTIFUNCTIONAL TRYPTOPHAN BIOSYNTHESIS PROTEIN-RELATED"/>
    <property type="match status" value="1"/>
</dbReference>
<feature type="binding site" evidence="10">
    <location>
        <position position="273"/>
    </location>
    <ligand>
        <name>L-glutamine</name>
        <dbReference type="ChEBI" id="CHEBI:58359"/>
    </ligand>
</feature>